<feature type="region of interest" description="Disordered" evidence="1">
    <location>
        <begin position="35"/>
        <end position="121"/>
    </location>
</feature>
<comment type="caution">
    <text evidence="2">The sequence shown here is derived from an EMBL/GenBank/DDBJ whole genome shotgun (WGS) entry which is preliminary data.</text>
</comment>
<dbReference type="Proteomes" id="UP000827092">
    <property type="component" value="Unassembled WGS sequence"/>
</dbReference>
<feature type="compositionally biased region" description="Pro residues" evidence="1">
    <location>
        <begin position="52"/>
        <end position="62"/>
    </location>
</feature>
<protein>
    <submittedName>
        <fullName evidence="2">Uncharacterized protein</fullName>
    </submittedName>
</protein>
<gene>
    <name evidence="2" type="ORF">JTE90_025168</name>
</gene>
<accession>A0AAV6UHP3</accession>
<evidence type="ECO:0000313" key="2">
    <source>
        <dbReference type="EMBL" id="KAG8183617.1"/>
    </source>
</evidence>
<feature type="compositionally biased region" description="Polar residues" evidence="1">
    <location>
        <begin position="78"/>
        <end position="87"/>
    </location>
</feature>
<feature type="compositionally biased region" description="Polar residues" evidence="1">
    <location>
        <begin position="156"/>
        <end position="173"/>
    </location>
</feature>
<sequence>MNSAPSCRLLYKPRVLQSVGSTSSLSQDSYIFKDGLSDISSDSHNMHKDPPPELLYPSPPPSSITTTTLLLTPDDFTASPSHQTAAPGSNAEHLPVVSTEAVPQRRKSSQHSGASSPSREVAEILAPNKELLHLDEMEQENVTPSKDAEIESVSNNLGSFSANSGTSRNSQDYNLKEWPQAPDPTKDYRLASRTENDMQSLTQHFQRTSGDVAEPSFQNDLNIQVPAFSQNLDSMGHKLDSIVQFLRAQHQEIQALQNEIKVLRQDHKTNQQPAQKDQSVSNLGAAHNAECGAAPYPFAGFV</sequence>
<keyword evidence="3" id="KW-1185">Reference proteome</keyword>
<dbReference type="AlphaFoldDB" id="A0AAV6UHP3"/>
<evidence type="ECO:0000313" key="3">
    <source>
        <dbReference type="Proteomes" id="UP000827092"/>
    </source>
</evidence>
<evidence type="ECO:0000256" key="1">
    <source>
        <dbReference type="SAM" id="MobiDB-lite"/>
    </source>
</evidence>
<name>A0AAV6UHP3_9ARAC</name>
<dbReference type="EMBL" id="JAFNEN010000413">
    <property type="protein sequence ID" value="KAG8183617.1"/>
    <property type="molecule type" value="Genomic_DNA"/>
</dbReference>
<proteinExistence type="predicted"/>
<feature type="compositionally biased region" description="Low complexity" evidence="1">
    <location>
        <begin position="63"/>
        <end position="73"/>
    </location>
</feature>
<feature type="region of interest" description="Disordered" evidence="1">
    <location>
        <begin position="156"/>
        <end position="184"/>
    </location>
</feature>
<organism evidence="2 3">
    <name type="scientific">Oedothorax gibbosus</name>
    <dbReference type="NCBI Taxonomy" id="931172"/>
    <lineage>
        <taxon>Eukaryota</taxon>
        <taxon>Metazoa</taxon>
        <taxon>Ecdysozoa</taxon>
        <taxon>Arthropoda</taxon>
        <taxon>Chelicerata</taxon>
        <taxon>Arachnida</taxon>
        <taxon>Araneae</taxon>
        <taxon>Araneomorphae</taxon>
        <taxon>Entelegynae</taxon>
        <taxon>Araneoidea</taxon>
        <taxon>Linyphiidae</taxon>
        <taxon>Erigoninae</taxon>
        <taxon>Oedothorax</taxon>
    </lineage>
</organism>
<reference evidence="2 3" key="1">
    <citation type="journal article" date="2022" name="Nat. Ecol. Evol.">
        <title>A masculinizing supergene underlies an exaggerated male reproductive morph in a spider.</title>
        <authorList>
            <person name="Hendrickx F."/>
            <person name="De Corte Z."/>
            <person name="Sonet G."/>
            <person name="Van Belleghem S.M."/>
            <person name="Kostlbacher S."/>
            <person name="Vangestel C."/>
        </authorList>
    </citation>
    <scope>NUCLEOTIDE SEQUENCE [LARGE SCALE GENOMIC DNA]</scope>
    <source>
        <strain evidence="2">W744_W776</strain>
    </source>
</reference>